<reference evidence="1 2" key="1">
    <citation type="submission" date="2021-06" db="EMBL/GenBank/DDBJ databases">
        <authorList>
            <person name="Palmer J.M."/>
        </authorList>
    </citation>
    <scope>NUCLEOTIDE SEQUENCE [LARGE SCALE GENOMIC DNA]</scope>
    <source>
        <strain evidence="1 2">AS_MEX2019</strain>
        <tissue evidence="1">Muscle</tissue>
    </source>
</reference>
<evidence type="ECO:0000313" key="2">
    <source>
        <dbReference type="Proteomes" id="UP001469553"/>
    </source>
</evidence>
<organism evidence="1 2">
    <name type="scientific">Ameca splendens</name>
    <dbReference type="NCBI Taxonomy" id="208324"/>
    <lineage>
        <taxon>Eukaryota</taxon>
        <taxon>Metazoa</taxon>
        <taxon>Chordata</taxon>
        <taxon>Craniata</taxon>
        <taxon>Vertebrata</taxon>
        <taxon>Euteleostomi</taxon>
        <taxon>Actinopterygii</taxon>
        <taxon>Neopterygii</taxon>
        <taxon>Teleostei</taxon>
        <taxon>Neoteleostei</taxon>
        <taxon>Acanthomorphata</taxon>
        <taxon>Ovalentaria</taxon>
        <taxon>Atherinomorphae</taxon>
        <taxon>Cyprinodontiformes</taxon>
        <taxon>Goodeidae</taxon>
        <taxon>Ameca</taxon>
    </lineage>
</organism>
<dbReference type="EMBL" id="JAHRIP010083442">
    <property type="protein sequence ID" value="MEQ2313216.1"/>
    <property type="molecule type" value="Genomic_DNA"/>
</dbReference>
<dbReference type="Proteomes" id="UP001469553">
    <property type="component" value="Unassembled WGS sequence"/>
</dbReference>
<keyword evidence="2" id="KW-1185">Reference proteome</keyword>
<accession>A0ABV1A6F8</accession>
<sequence length="109" mass="12549">MSQEDNVQPQADKHQYLTPDYVDQKPLCPEQATQPVEYKHCTTKVDYAILKSQVGKVHRMLEYHYRPSGKANEFSHDVNESFSMCELMHVLVDQVGLSHLRTMCDSPVP</sequence>
<protein>
    <submittedName>
        <fullName evidence="1">Uncharacterized protein</fullName>
    </submittedName>
</protein>
<gene>
    <name evidence="1" type="ORF">AMECASPLE_039386</name>
</gene>
<comment type="caution">
    <text evidence="1">The sequence shown here is derived from an EMBL/GenBank/DDBJ whole genome shotgun (WGS) entry which is preliminary data.</text>
</comment>
<name>A0ABV1A6F8_9TELE</name>
<proteinExistence type="predicted"/>
<evidence type="ECO:0000313" key="1">
    <source>
        <dbReference type="EMBL" id="MEQ2313216.1"/>
    </source>
</evidence>